<dbReference type="EMBL" id="CP013050">
    <property type="protein sequence ID" value="ALM75606.1"/>
    <property type="molecule type" value="Genomic_DNA"/>
</dbReference>
<protein>
    <submittedName>
        <fullName evidence="1">Uncharacterized protein</fullName>
    </submittedName>
</protein>
<dbReference type="GeneID" id="26136934"/>
<dbReference type="STRING" id="55802.TBCH5v1_1694"/>
<dbReference type="OMA" id="HDRTDKS"/>
<gene>
    <name evidence="1" type="ORF">TBCH5v1_1694</name>
</gene>
<dbReference type="RefSeq" id="WP_013467714.1">
    <property type="nucleotide sequence ID" value="NZ_CP013050.1"/>
</dbReference>
<dbReference type="PATRIC" id="fig|55802.8.peg.1673"/>
<reference evidence="1 2" key="1">
    <citation type="journal article" date="2016" name="Genome Announc.">
        <title>Complete genome sequence of the hyperthermophilic and piezophilic archaeon Thermococcus barophilus Ch5, capable of growth at the expense of hydrogenogenesis from carbon monoxide and formate.</title>
        <authorList>
            <person name="Oger P."/>
            <person name="Sokolova T.G."/>
            <person name="Kozhevnikova D.A."/>
            <person name="Taranov E.A."/>
            <person name="Vannier P."/>
            <person name="Lee H.S."/>
            <person name="Kwon K.K."/>
            <person name="Kang S.G."/>
            <person name="Lee J.H."/>
            <person name="Bonch-Osmolovskaya E.A."/>
            <person name="Lebedinsky A.V."/>
        </authorList>
    </citation>
    <scope>NUCLEOTIDE SEQUENCE [LARGE SCALE GENOMIC DNA]</scope>
    <source>
        <strain evidence="2">Ch5</strain>
    </source>
</reference>
<accession>A0A0S1XCW1</accession>
<evidence type="ECO:0000313" key="2">
    <source>
        <dbReference type="Proteomes" id="UP000066042"/>
    </source>
</evidence>
<dbReference type="AlphaFoldDB" id="A0A0S1XCW1"/>
<evidence type="ECO:0000313" key="1">
    <source>
        <dbReference type="EMBL" id="ALM75606.1"/>
    </source>
</evidence>
<organism evidence="1 2">
    <name type="scientific">Thermococcus barophilus</name>
    <dbReference type="NCBI Taxonomy" id="55802"/>
    <lineage>
        <taxon>Archaea</taxon>
        <taxon>Methanobacteriati</taxon>
        <taxon>Methanobacteriota</taxon>
        <taxon>Thermococci</taxon>
        <taxon>Thermococcales</taxon>
        <taxon>Thermococcaceae</taxon>
        <taxon>Thermococcus</taxon>
    </lineage>
</organism>
<dbReference type="Proteomes" id="UP000066042">
    <property type="component" value="Chromosome"/>
</dbReference>
<proteinExistence type="predicted"/>
<name>A0A0S1XCW1_THEBA</name>
<dbReference type="GeneID" id="10041757"/>
<sequence>MFTKELIAEKVREIREKHGFENVPFFIDDVIYDSEGDKLFIIARDRSDKSAIIGNSFVIGKLKEELGVKQVTVYSKLDLLIKRKKVRENIERIKGTHLEFLNPILEAELNFPPRKWPELKNNGEALVFLSFNAKAMVGFAKKVGLTPVKVGIKYAFPKWEYEAIEGSPREVLFPDEDKLIEIAKERGLRIIISDFPFDLKFKENIALLNPLRFLHMGFFEAKYFFGFEKPVILDKRALIDFVVSYVYEGLMESTDGANLIWRGWRR</sequence>